<protein>
    <submittedName>
        <fullName evidence="1">Uncharacterized protein</fullName>
    </submittedName>
</protein>
<sequence length="78" mass="8752">MDNEKTEEVTLKQICKEKKLDPRLSRMLLREAAKDAKKYPNISKGRAVRAPWAWAKGSKGLDEALAVLKPVESQKTAS</sequence>
<accession>G2KQ15</accession>
<dbReference type="eggNOG" id="ENOG5033NA1">
    <property type="taxonomic scope" value="Bacteria"/>
</dbReference>
<keyword evidence="2" id="KW-1185">Reference proteome</keyword>
<dbReference type="HOGENOM" id="CLU_192312_0_0_5"/>
<evidence type="ECO:0000313" key="1">
    <source>
        <dbReference type="EMBL" id="AEP10383.1"/>
    </source>
</evidence>
<dbReference type="RefSeq" id="WP_014103606.1">
    <property type="nucleotide sequence ID" value="NC_016026.1"/>
</dbReference>
<organism evidence="1 2">
    <name type="scientific">Micavibrio aeruginosavorus (strain ARL-13)</name>
    <dbReference type="NCBI Taxonomy" id="856793"/>
    <lineage>
        <taxon>Bacteria</taxon>
        <taxon>Pseudomonadati</taxon>
        <taxon>Bdellovibrionota</taxon>
        <taxon>Bdellovibrionia</taxon>
        <taxon>Bdellovibrionales</taxon>
        <taxon>Pseudobdellovibrionaceae</taxon>
        <taxon>Micavibrio</taxon>
    </lineage>
</organism>
<dbReference type="OrthoDB" id="7433175at2"/>
<dbReference type="EMBL" id="CP002382">
    <property type="protein sequence ID" value="AEP10383.1"/>
    <property type="molecule type" value="Genomic_DNA"/>
</dbReference>
<name>G2KQ15_MICAA</name>
<proteinExistence type="predicted"/>
<evidence type="ECO:0000313" key="2">
    <source>
        <dbReference type="Proteomes" id="UP000009286"/>
    </source>
</evidence>
<dbReference type="KEGG" id="mai:MICA_2076"/>
<reference evidence="1 2" key="1">
    <citation type="journal article" date="2011" name="BMC Genomics">
        <title>Genomic insights into an obligate epibiotic bacterial predator: Micavibrio aeruginosavorus ARL-13.</title>
        <authorList>
            <person name="Wang Z."/>
            <person name="Kadouri D."/>
            <person name="Wu M."/>
        </authorList>
    </citation>
    <scope>NUCLEOTIDE SEQUENCE [LARGE SCALE GENOMIC DNA]</scope>
    <source>
        <strain evidence="1 2">ARL-13</strain>
    </source>
</reference>
<dbReference type="Proteomes" id="UP000009286">
    <property type="component" value="Chromosome"/>
</dbReference>
<dbReference type="AlphaFoldDB" id="G2KQ15"/>
<gene>
    <name evidence="1" type="ordered locus">MICA_2076</name>
</gene>